<dbReference type="PANTHER" id="PTHR46720">
    <property type="entry name" value="HYDROXYLASE, PUTATIVE (AFU_ORTHOLOGUE AFUA_3G01460)-RELATED"/>
    <property type="match status" value="1"/>
</dbReference>
<proteinExistence type="predicted"/>
<dbReference type="PANTHER" id="PTHR46720:SF5">
    <property type="entry name" value="HYDROXYLASE, PUTATIVE (AFU_ORTHOLOGUE AFUA_3G01460)-RELATED"/>
    <property type="match status" value="1"/>
</dbReference>
<evidence type="ECO:0000259" key="4">
    <source>
        <dbReference type="Pfam" id="PF01494"/>
    </source>
</evidence>
<evidence type="ECO:0000256" key="1">
    <source>
        <dbReference type="ARBA" id="ARBA00022630"/>
    </source>
</evidence>
<dbReference type="InterPro" id="IPR036188">
    <property type="entry name" value="FAD/NAD-bd_sf"/>
</dbReference>
<keyword evidence="5" id="KW-0503">Monooxygenase</keyword>
<dbReference type="Proteomes" id="UP000070168">
    <property type="component" value="Unassembled WGS sequence"/>
</dbReference>
<dbReference type="GeneID" id="63708087"/>
<keyword evidence="1" id="KW-0285">Flavoprotein</keyword>
<accession>A0A135LB66</accession>
<dbReference type="GO" id="GO:0004497">
    <property type="term" value="F:monooxygenase activity"/>
    <property type="evidence" value="ECO:0007669"/>
    <property type="project" value="UniProtKB-KW"/>
</dbReference>
<keyword evidence="6" id="KW-1185">Reference proteome</keyword>
<dbReference type="Pfam" id="PF01494">
    <property type="entry name" value="FAD_binding_3"/>
    <property type="match status" value="1"/>
</dbReference>
<dbReference type="EMBL" id="LHQR01000069">
    <property type="protein sequence ID" value="KXG46218.1"/>
    <property type="molecule type" value="Genomic_DNA"/>
</dbReference>
<sequence>MPKPTITIIGGGISGLTLAAALHHRQIPIHLYESAPSFTEIGLGVSFSPAAYRILPLLNPNLNLNTLITTPADTNPSHLQTWFEIVWAAGPNEDETLMTLTAPPTGQTALRRADFLNALARLIPAECVHFGKRLEKLESGGVLRFEDGEVVFADVVIGGMYGYRGVIGMGDMIEAVGKGRACVSTIYVSRGAYAVSYPIMKGRFVNVGIYVFSSAWEYEGWVRPGRREDLVRDTRGMGRFVRAFVEYMTDASQWGIFEHPHIETYARSRIAIMGDAAHASTPHQGAGAGQAIEDAHVLAELLGDSRVGSVGDVIAAFRAYDEIRRPRCQRVVTSSKENADVFCLGFDGVWDDPVKLKEMLDDLAGVKELDPEAWNEAKDRNSILEDFAESLQRMATQTYLILADEEAFRSGSVQVLYLDGFRNIVREGRLDPENDDIFNVIGTWMETNDFHPYNCTVGEKYRADAELGRKLYQVTEEELAELTQ</sequence>
<dbReference type="OMA" id="NAREYMI"/>
<evidence type="ECO:0000256" key="2">
    <source>
        <dbReference type="ARBA" id="ARBA00022827"/>
    </source>
</evidence>
<dbReference type="Gene3D" id="3.50.50.60">
    <property type="entry name" value="FAD/NAD(P)-binding domain"/>
    <property type="match status" value="2"/>
</dbReference>
<protein>
    <submittedName>
        <fullName evidence="5">Monooxygenase, FAD-binding</fullName>
    </submittedName>
</protein>
<comment type="caution">
    <text evidence="5">The sequence shown here is derived from an EMBL/GenBank/DDBJ whole genome shotgun (WGS) entry which is preliminary data.</text>
</comment>
<dbReference type="Pfam" id="PF13450">
    <property type="entry name" value="NAD_binding_8"/>
    <property type="match status" value="1"/>
</dbReference>
<evidence type="ECO:0000313" key="5">
    <source>
        <dbReference type="EMBL" id="KXG46218.1"/>
    </source>
</evidence>
<gene>
    <name evidence="5" type="ORF">PGRI_050740</name>
</gene>
<keyword evidence="3" id="KW-0560">Oxidoreductase</keyword>
<dbReference type="OrthoDB" id="417877at2759"/>
<evidence type="ECO:0000256" key="3">
    <source>
        <dbReference type="ARBA" id="ARBA00023002"/>
    </source>
</evidence>
<dbReference type="PRINTS" id="PR00420">
    <property type="entry name" value="RNGMNOXGNASE"/>
</dbReference>
<evidence type="ECO:0000313" key="6">
    <source>
        <dbReference type="Proteomes" id="UP000070168"/>
    </source>
</evidence>
<name>A0A135LB66_PENPA</name>
<dbReference type="InterPro" id="IPR002938">
    <property type="entry name" value="FAD-bd"/>
</dbReference>
<dbReference type="AlphaFoldDB" id="A0A135LB66"/>
<reference evidence="5 6" key="1">
    <citation type="journal article" date="2016" name="BMC Genomics">
        <title>Genome sequencing and secondary metabolism of the postharvest pathogen Penicillium griseofulvum.</title>
        <authorList>
            <person name="Banani H."/>
            <person name="Marcet-Houben M."/>
            <person name="Ballester A.R."/>
            <person name="Abbruscato P."/>
            <person name="Gonzalez-Candelas L."/>
            <person name="Gabaldon T."/>
            <person name="Spadaro D."/>
        </authorList>
    </citation>
    <scope>NUCLEOTIDE SEQUENCE [LARGE SCALE GENOMIC DNA]</scope>
    <source>
        <strain evidence="5 6">PG3</strain>
    </source>
</reference>
<dbReference type="GO" id="GO:0071949">
    <property type="term" value="F:FAD binding"/>
    <property type="evidence" value="ECO:0007669"/>
    <property type="project" value="InterPro"/>
</dbReference>
<dbReference type="STRING" id="5078.A0A135LB66"/>
<dbReference type="SUPFAM" id="SSF54373">
    <property type="entry name" value="FAD-linked reductases, C-terminal domain"/>
    <property type="match status" value="1"/>
</dbReference>
<keyword evidence="2" id="KW-0274">FAD</keyword>
<organism evidence="5 6">
    <name type="scientific">Penicillium patulum</name>
    <name type="common">Penicillium griseofulvum</name>
    <dbReference type="NCBI Taxonomy" id="5078"/>
    <lineage>
        <taxon>Eukaryota</taxon>
        <taxon>Fungi</taxon>
        <taxon>Dikarya</taxon>
        <taxon>Ascomycota</taxon>
        <taxon>Pezizomycotina</taxon>
        <taxon>Eurotiomycetes</taxon>
        <taxon>Eurotiomycetidae</taxon>
        <taxon>Eurotiales</taxon>
        <taxon>Aspergillaceae</taxon>
        <taxon>Penicillium</taxon>
    </lineage>
</organism>
<dbReference type="GO" id="GO:0044550">
    <property type="term" value="P:secondary metabolite biosynthetic process"/>
    <property type="evidence" value="ECO:0007669"/>
    <property type="project" value="TreeGrafter"/>
</dbReference>
<dbReference type="SUPFAM" id="SSF51905">
    <property type="entry name" value="FAD/NAD(P)-binding domain"/>
    <property type="match status" value="1"/>
</dbReference>
<feature type="domain" description="FAD-binding" evidence="4">
    <location>
        <begin position="248"/>
        <end position="334"/>
    </location>
</feature>
<dbReference type="RefSeq" id="XP_040644754.1">
    <property type="nucleotide sequence ID" value="XM_040792787.1"/>
</dbReference>
<dbReference type="InterPro" id="IPR051104">
    <property type="entry name" value="FAD_monoxygenase"/>
</dbReference>